<evidence type="ECO:0000256" key="1">
    <source>
        <dbReference type="ARBA" id="ARBA00004496"/>
    </source>
</evidence>
<dbReference type="GO" id="GO:0005737">
    <property type="term" value="C:cytoplasm"/>
    <property type="evidence" value="ECO:0007669"/>
    <property type="project" value="UniProtKB-SubCell"/>
</dbReference>
<organism evidence="6 7">
    <name type="scientific">Bodo saltans</name>
    <name type="common">Flagellated protozoan</name>
    <dbReference type="NCBI Taxonomy" id="75058"/>
    <lineage>
        <taxon>Eukaryota</taxon>
        <taxon>Discoba</taxon>
        <taxon>Euglenozoa</taxon>
        <taxon>Kinetoplastea</taxon>
        <taxon>Metakinetoplastina</taxon>
        <taxon>Eubodonida</taxon>
        <taxon>Bodonidae</taxon>
        <taxon>Bodo</taxon>
    </lineage>
</organism>
<evidence type="ECO:0000256" key="5">
    <source>
        <dbReference type="SAM" id="MobiDB-lite"/>
    </source>
</evidence>
<dbReference type="AlphaFoldDB" id="A0A0S4JMA8"/>
<accession>A0A0S4JMA8</accession>
<protein>
    <submittedName>
        <fullName evidence="6">Uncharacterized protein</fullName>
    </submittedName>
</protein>
<comment type="similarity">
    <text evidence="2">Belongs to the MLF family.</text>
</comment>
<gene>
    <name evidence="6" type="ORF">BSAL_31035</name>
</gene>
<evidence type="ECO:0000256" key="4">
    <source>
        <dbReference type="ARBA" id="ARBA00022553"/>
    </source>
</evidence>
<dbReference type="Proteomes" id="UP000051952">
    <property type="component" value="Unassembled WGS sequence"/>
</dbReference>
<feature type="compositionally biased region" description="Polar residues" evidence="5">
    <location>
        <begin position="13"/>
        <end position="29"/>
    </location>
</feature>
<keyword evidence="4" id="KW-0597">Phosphoprotein</keyword>
<keyword evidence="7" id="KW-1185">Reference proteome</keyword>
<dbReference type="Pfam" id="PF10248">
    <property type="entry name" value="Mlf1IP"/>
    <property type="match status" value="1"/>
</dbReference>
<evidence type="ECO:0000256" key="3">
    <source>
        <dbReference type="ARBA" id="ARBA00022490"/>
    </source>
</evidence>
<evidence type="ECO:0000313" key="6">
    <source>
        <dbReference type="EMBL" id="CUG91267.1"/>
    </source>
</evidence>
<dbReference type="InterPro" id="IPR019376">
    <property type="entry name" value="Myeloid_leukemia_factor"/>
</dbReference>
<name>A0A0S4JMA8_BODSA</name>
<feature type="compositionally biased region" description="Basic and acidic residues" evidence="5">
    <location>
        <begin position="1"/>
        <end position="12"/>
    </location>
</feature>
<proteinExistence type="inferred from homology"/>
<reference evidence="7" key="1">
    <citation type="submission" date="2015-09" db="EMBL/GenBank/DDBJ databases">
        <authorList>
            <consortium name="Pathogen Informatics"/>
        </authorList>
    </citation>
    <scope>NUCLEOTIDE SEQUENCE [LARGE SCALE GENOMIC DNA]</scope>
    <source>
        <strain evidence="7">Lake Konstanz</strain>
    </source>
</reference>
<comment type="subcellular location">
    <subcellularLocation>
        <location evidence="1">Cytoplasm</location>
    </subcellularLocation>
</comment>
<evidence type="ECO:0000256" key="2">
    <source>
        <dbReference type="ARBA" id="ARBA00008332"/>
    </source>
</evidence>
<feature type="region of interest" description="Disordered" evidence="5">
    <location>
        <begin position="1"/>
        <end position="48"/>
    </location>
</feature>
<sequence>MLTRWEPQESRHQPTQVTTRRLPRQQQETGLMLAQPTTTPPQHPYEHSSASFVGFPSPIECSGNVVYRSSTSRVYSLHGNCAEERRAEQDRRNNTEHISVTRVLDGRSTTYTQHRDLATGKAEMRRSAVNVTEDSHKQFDSDWMRVAERFLPPYNNGSRREQPRIAASSSGPDSRRRNSHSLM</sequence>
<dbReference type="PANTHER" id="PTHR13105">
    <property type="entry name" value="MYELOID LEUKEMIA FACTOR"/>
    <property type="match status" value="1"/>
</dbReference>
<evidence type="ECO:0000313" key="7">
    <source>
        <dbReference type="Proteomes" id="UP000051952"/>
    </source>
</evidence>
<dbReference type="VEuPathDB" id="TriTrypDB:BSAL_31035"/>
<feature type="region of interest" description="Disordered" evidence="5">
    <location>
        <begin position="153"/>
        <end position="183"/>
    </location>
</feature>
<dbReference type="EMBL" id="CYKH01001902">
    <property type="protein sequence ID" value="CUG91267.1"/>
    <property type="molecule type" value="Genomic_DNA"/>
</dbReference>
<keyword evidence="3" id="KW-0963">Cytoplasm</keyword>